<dbReference type="InterPro" id="IPR000182">
    <property type="entry name" value="GNAT_dom"/>
</dbReference>
<organism evidence="2 3">
    <name type="scientific">Secundilactobacillus mixtipabuli</name>
    <dbReference type="NCBI Taxonomy" id="1435342"/>
    <lineage>
        <taxon>Bacteria</taxon>
        <taxon>Bacillati</taxon>
        <taxon>Bacillota</taxon>
        <taxon>Bacilli</taxon>
        <taxon>Lactobacillales</taxon>
        <taxon>Lactobacillaceae</taxon>
        <taxon>Secundilactobacillus</taxon>
    </lineage>
</organism>
<dbReference type="Gene3D" id="3.40.630.30">
    <property type="match status" value="1"/>
</dbReference>
<gene>
    <name evidence="2" type="ORF">IWT30_00839</name>
</gene>
<sequence>MMKIKSADNTTSQVYADAAGIRKAVFVNEQGISAQLEFDGLDDQVTHYVGYVDDQPVTTARIRLDGQTAHIQRVATLKAFRYHGYALALLKQVIAQIDASVSLELNAQATAIGLYEQLGFKQTGTPFEEVGIKHIKMVLKRA</sequence>
<name>A0A1Z5IBK3_9LACO</name>
<dbReference type="Pfam" id="PF13673">
    <property type="entry name" value="Acetyltransf_10"/>
    <property type="match status" value="1"/>
</dbReference>
<dbReference type="Proteomes" id="UP000198374">
    <property type="component" value="Unassembled WGS sequence"/>
</dbReference>
<feature type="domain" description="N-acetyltransferase" evidence="1">
    <location>
        <begin position="2"/>
        <end position="142"/>
    </location>
</feature>
<dbReference type="PROSITE" id="PS51186">
    <property type="entry name" value="GNAT"/>
    <property type="match status" value="1"/>
</dbReference>
<keyword evidence="2" id="KW-0808">Transferase</keyword>
<protein>
    <submittedName>
        <fullName evidence="2">GNAT family acetyltransferase</fullName>
    </submittedName>
</protein>
<dbReference type="InterPro" id="IPR016181">
    <property type="entry name" value="Acyl_CoA_acyltransferase"/>
</dbReference>
<dbReference type="OrthoDB" id="9796171at2"/>
<comment type="caution">
    <text evidence="2">The sequence shown here is derived from an EMBL/GenBank/DDBJ whole genome shotgun (WGS) entry which is preliminary data.</text>
</comment>
<evidence type="ECO:0000313" key="2">
    <source>
        <dbReference type="EMBL" id="GAW98880.1"/>
    </source>
</evidence>
<dbReference type="CDD" id="cd04301">
    <property type="entry name" value="NAT_SF"/>
    <property type="match status" value="1"/>
</dbReference>
<dbReference type="EMBL" id="BCMF01000004">
    <property type="protein sequence ID" value="GAW98880.1"/>
    <property type="molecule type" value="Genomic_DNA"/>
</dbReference>
<dbReference type="AlphaFoldDB" id="A0A1Z5IBK3"/>
<accession>A0A1Z5IBK3</accession>
<dbReference type="GO" id="GO:0016747">
    <property type="term" value="F:acyltransferase activity, transferring groups other than amino-acyl groups"/>
    <property type="evidence" value="ECO:0007669"/>
    <property type="project" value="InterPro"/>
</dbReference>
<keyword evidence="3" id="KW-1185">Reference proteome</keyword>
<proteinExistence type="predicted"/>
<dbReference type="SUPFAM" id="SSF55729">
    <property type="entry name" value="Acyl-CoA N-acyltransferases (Nat)"/>
    <property type="match status" value="1"/>
</dbReference>
<reference evidence="2 3" key="1">
    <citation type="submission" date="2015-11" db="EMBL/GenBank/DDBJ databases">
        <title>Draft genome sequences of new species of the genus Lactobacillus isolated from orchardgrass silage.</title>
        <authorList>
            <person name="Tohno M."/>
            <person name="Tanizawa Y."/>
            <person name="Arita M."/>
        </authorList>
    </citation>
    <scope>NUCLEOTIDE SEQUENCE [LARGE SCALE GENOMIC DNA]</scope>
    <source>
        <strain evidence="2 3">IWT30</strain>
    </source>
</reference>
<evidence type="ECO:0000259" key="1">
    <source>
        <dbReference type="PROSITE" id="PS51186"/>
    </source>
</evidence>
<evidence type="ECO:0000313" key="3">
    <source>
        <dbReference type="Proteomes" id="UP000198374"/>
    </source>
</evidence>